<sequence>MAALKRKKHVHMNIESSSSSDEEERQKLQSSVWQPTNVIKLNSNCYSNTSSTNKPAVSQDGSLPPSKREDNSKSFNVTDDYRVTEMTPEYKSFVAKKLTTYLDDFLADVKDDESKWQSKVKLPEDDESFRLFSTSSNSYVPPKEKLPQAPWKSKKKRNADGDSLSSSDSDEERLRLEAVAVSADFIFRGARGLEIKMATA</sequence>
<accession>A0A2G8LJ66</accession>
<gene>
    <name evidence="8" type="ORF">BSL78_02790</name>
</gene>
<dbReference type="Pfam" id="PF23999">
    <property type="entry name" value="CUSTOS"/>
    <property type="match status" value="1"/>
</dbReference>
<dbReference type="Proteomes" id="UP000230750">
    <property type="component" value="Unassembled WGS sequence"/>
</dbReference>
<dbReference type="PANTHER" id="PTHR14482:SF0">
    <property type="entry name" value="PROTEIN CUSTOS"/>
    <property type="match status" value="1"/>
</dbReference>
<evidence type="ECO:0000256" key="3">
    <source>
        <dbReference type="ARBA" id="ARBA00013465"/>
    </source>
</evidence>
<keyword evidence="6" id="KW-0539">Nucleus</keyword>
<dbReference type="InterPro" id="IPR026694">
    <property type="entry name" value="CUSTOS"/>
</dbReference>
<name>A0A2G8LJ66_STIJA</name>
<dbReference type="GO" id="GO:0016055">
    <property type="term" value="P:Wnt signaling pathway"/>
    <property type="evidence" value="ECO:0007669"/>
    <property type="project" value="UniProtKB-KW"/>
</dbReference>
<evidence type="ECO:0000256" key="5">
    <source>
        <dbReference type="ARBA" id="ARBA00022687"/>
    </source>
</evidence>
<evidence type="ECO:0000313" key="9">
    <source>
        <dbReference type="Proteomes" id="UP000230750"/>
    </source>
</evidence>
<evidence type="ECO:0000256" key="6">
    <source>
        <dbReference type="ARBA" id="ARBA00023242"/>
    </source>
</evidence>
<feature type="compositionally biased region" description="Polar residues" evidence="7">
    <location>
        <begin position="28"/>
        <end position="41"/>
    </location>
</feature>
<feature type="compositionally biased region" description="Basic residues" evidence="7">
    <location>
        <begin position="1"/>
        <end position="11"/>
    </location>
</feature>
<evidence type="ECO:0000256" key="1">
    <source>
        <dbReference type="ARBA" id="ARBA00004259"/>
    </source>
</evidence>
<comment type="caution">
    <text evidence="8">The sequence shown here is derived from an EMBL/GenBank/DDBJ whole genome shotgun (WGS) entry which is preliminary data.</text>
</comment>
<dbReference type="PANTHER" id="PTHR14482">
    <property type="entry name" value="CHROMOSOME 12 ORF 43 HOMOLOG"/>
    <property type="match status" value="1"/>
</dbReference>
<keyword evidence="5" id="KW-0879">Wnt signaling pathway</keyword>
<feature type="region of interest" description="Disordered" evidence="7">
    <location>
        <begin position="1"/>
        <end position="80"/>
    </location>
</feature>
<reference evidence="8 9" key="1">
    <citation type="journal article" date="2017" name="PLoS Biol.">
        <title>The sea cucumber genome provides insights into morphological evolution and visceral regeneration.</title>
        <authorList>
            <person name="Zhang X."/>
            <person name="Sun L."/>
            <person name="Yuan J."/>
            <person name="Sun Y."/>
            <person name="Gao Y."/>
            <person name="Zhang L."/>
            <person name="Li S."/>
            <person name="Dai H."/>
            <person name="Hamel J.F."/>
            <person name="Liu C."/>
            <person name="Yu Y."/>
            <person name="Liu S."/>
            <person name="Lin W."/>
            <person name="Guo K."/>
            <person name="Jin S."/>
            <person name="Xu P."/>
            <person name="Storey K.B."/>
            <person name="Huan P."/>
            <person name="Zhang T."/>
            <person name="Zhou Y."/>
            <person name="Zhang J."/>
            <person name="Lin C."/>
            <person name="Li X."/>
            <person name="Xing L."/>
            <person name="Huo D."/>
            <person name="Sun M."/>
            <person name="Wang L."/>
            <person name="Mercier A."/>
            <person name="Li F."/>
            <person name="Yang H."/>
            <person name="Xiang J."/>
        </authorList>
    </citation>
    <scope>NUCLEOTIDE SEQUENCE [LARGE SCALE GENOMIC DNA]</scope>
    <source>
        <strain evidence="8">Shaxun</strain>
        <tissue evidence="8">Muscle</tissue>
    </source>
</reference>
<evidence type="ECO:0000256" key="2">
    <source>
        <dbReference type="ARBA" id="ARBA00008632"/>
    </source>
</evidence>
<proteinExistence type="inferred from homology"/>
<keyword evidence="9" id="KW-1185">Reference proteome</keyword>
<feature type="region of interest" description="Disordered" evidence="7">
    <location>
        <begin position="132"/>
        <end position="172"/>
    </location>
</feature>
<evidence type="ECO:0000256" key="7">
    <source>
        <dbReference type="SAM" id="MobiDB-lite"/>
    </source>
</evidence>
<organism evidence="8 9">
    <name type="scientific">Stichopus japonicus</name>
    <name type="common">Sea cucumber</name>
    <dbReference type="NCBI Taxonomy" id="307972"/>
    <lineage>
        <taxon>Eukaryota</taxon>
        <taxon>Metazoa</taxon>
        <taxon>Echinodermata</taxon>
        <taxon>Eleutherozoa</taxon>
        <taxon>Echinozoa</taxon>
        <taxon>Holothuroidea</taxon>
        <taxon>Aspidochirotacea</taxon>
        <taxon>Aspidochirotida</taxon>
        <taxon>Stichopodidae</taxon>
        <taxon>Apostichopus</taxon>
    </lineage>
</organism>
<evidence type="ECO:0000256" key="4">
    <source>
        <dbReference type="ARBA" id="ARBA00022473"/>
    </source>
</evidence>
<keyword evidence="4" id="KW-0217">Developmental protein</keyword>
<dbReference type="OrthoDB" id="10053459at2759"/>
<dbReference type="AlphaFoldDB" id="A0A2G8LJ66"/>
<protein>
    <recommendedName>
        <fullName evidence="3">Protein CUSTOS</fullName>
    </recommendedName>
</protein>
<feature type="compositionally biased region" description="Low complexity" evidence="7">
    <location>
        <begin position="42"/>
        <end position="53"/>
    </location>
</feature>
<comment type="similarity">
    <text evidence="2">Belongs to the CUSTOS family.</text>
</comment>
<evidence type="ECO:0000313" key="8">
    <source>
        <dbReference type="EMBL" id="PIK60294.1"/>
    </source>
</evidence>
<comment type="subcellular location">
    <subcellularLocation>
        <location evidence="1">Nucleus envelope</location>
    </subcellularLocation>
</comment>
<dbReference type="EMBL" id="MRZV01000061">
    <property type="protein sequence ID" value="PIK60294.1"/>
    <property type="molecule type" value="Genomic_DNA"/>
</dbReference>
<dbReference type="GO" id="GO:0005635">
    <property type="term" value="C:nuclear envelope"/>
    <property type="evidence" value="ECO:0007669"/>
    <property type="project" value="UniProtKB-SubCell"/>
</dbReference>